<evidence type="ECO:0000313" key="3">
    <source>
        <dbReference type="EMBL" id="AXV07335.1"/>
    </source>
</evidence>
<dbReference type="PANTHER" id="PTHR42993:SF1">
    <property type="entry name" value="MAOC-LIKE DEHYDRATASE DOMAIN-CONTAINING PROTEIN"/>
    <property type="match status" value="1"/>
</dbReference>
<dbReference type="Gene3D" id="3.10.129.10">
    <property type="entry name" value="Hotdog Thioesterase"/>
    <property type="match status" value="1"/>
</dbReference>
<keyword evidence="4" id="KW-1185">Reference proteome</keyword>
<organism evidence="3 4">
    <name type="scientific">Euzebya pacifica</name>
    <dbReference type="NCBI Taxonomy" id="1608957"/>
    <lineage>
        <taxon>Bacteria</taxon>
        <taxon>Bacillati</taxon>
        <taxon>Actinomycetota</taxon>
        <taxon>Nitriliruptoria</taxon>
        <taxon>Euzebyales</taxon>
    </lineage>
</organism>
<dbReference type="SUPFAM" id="SSF54637">
    <property type="entry name" value="Thioesterase/thiol ester dehydrase-isomerase"/>
    <property type="match status" value="1"/>
</dbReference>
<dbReference type="InterPro" id="IPR002539">
    <property type="entry name" value="MaoC-like_dom"/>
</dbReference>
<accession>A0A346XYN8</accession>
<dbReference type="Pfam" id="PF01575">
    <property type="entry name" value="MaoC_dehydratas"/>
    <property type="match status" value="1"/>
</dbReference>
<comment type="similarity">
    <text evidence="1">Belongs to the enoyl-CoA hydratase/isomerase family.</text>
</comment>
<dbReference type="PANTHER" id="PTHR42993">
    <property type="entry name" value="MAOC-LIKE DEHYDRATASE DOMAIN-CONTAINING PROTEIN"/>
    <property type="match status" value="1"/>
</dbReference>
<dbReference type="KEGG" id="euz:DVS28_a2656"/>
<dbReference type="RefSeq" id="WP_114591839.1">
    <property type="nucleotide sequence ID" value="NZ_CP031165.1"/>
</dbReference>
<protein>
    <submittedName>
        <fullName evidence="3">Acyl dehydratase</fullName>
    </submittedName>
</protein>
<reference evidence="3 4" key="1">
    <citation type="submission" date="2018-09" db="EMBL/GenBank/DDBJ databases">
        <title>Complete genome sequence of Euzebya sp. DY32-46 isolated from seawater of Pacific Ocean.</title>
        <authorList>
            <person name="Xu L."/>
            <person name="Wu Y.-H."/>
            <person name="Xu X.-W."/>
        </authorList>
    </citation>
    <scope>NUCLEOTIDE SEQUENCE [LARGE SCALE GENOMIC DNA]</scope>
    <source>
        <strain evidence="3 4">DY32-46</strain>
    </source>
</reference>
<name>A0A346XYN8_9ACTN</name>
<proteinExistence type="inferred from homology"/>
<evidence type="ECO:0000313" key="4">
    <source>
        <dbReference type="Proteomes" id="UP000264006"/>
    </source>
</evidence>
<dbReference type="AlphaFoldDB" id="A0A346XYN8"/>
<dbReference type="CDD" id="cd03450">
    <property type="entry name" value="NodN"/>
    <property type="match status" value="1"/>
</dbReference>
<dbReference type="EMBL" id="CP031165">
    <property type="protein sequence ID" value="AXV07335.1"/>
    <property type="molecule type" value="Genomic_DNA"/>
</dbReference>
<gene>
    <name evidence="3" type="ORF">DVS28_a2656</name>
</gene>
<dbReference type="OrthoDB" id="9801735at2"/>
<dbReference type="Proteomes" id="UP000264006">
    <property type="component" value="Chromosome"/>
</dbReference>
<dbReference type="InterPro" id="IPR029069">
    <property type="entry name" value="HotDog_dom_sf"/>
</dbReference>
<dbReference type="InterPro" id="IPR039375">
    <property type="entry name" value="NodN-like"/>
</dbReference>
<sequence length="150" mass="16424">MPTTMTLTELAEAGETDLGTSDWLEVTQDMVNQFADATLDHQWIHIDVERAKDGPFGGPIAHGFLTLSFLPHLVGQILQVTEVSAGVNYGLDKLRFTSPVPVGGRVRANGRLLETQQKGQGIMARVEVTVEIEGSDRPALIATWLILRYP</sequence>
<evidence type="ECO:0000259" key="2">
    <source>
        <dbReference type="Pfam" id="PF01575"/>
    </source>
</evidence>
<feature type="domain" description="MaoC-like" evidence="2">
    <location>
        <begin position="15"/>
        <end position="129"/>
    </location>
</feature>
<evidence type="ECO:0000256" key="1">
    <source>
        <dbReference type="ARBA" id="ARBA00005254"/>
    </source>
</evidence>